<evidence type="ECO:0000256" key="4">
    <source>
        <dbReference type="ARBA" id="ARBA00013035"/>
    </source>
</evidence>
<dbReference type="PRINTS" id="PR00834">
    <property type="entry name" value="PROTEASES2C"/>
</dbReference>
<feature type="domain" description="PDZ" evidence="16">
    <location>
        <begin position="421"/>
        <end position="507"/>
    </location>
</feature>
<evidence type="ECO:0000256" key="9">
    <source>
        <dbReference type="ARBA" id="ARBA00022764"/>
    </source>
</evidence>
<evidence type="ECO:0000313" key="18">
    <source>
        <dbReference type="Proteomes" id="UP000279384"/>
    </source>
</evidence>
<feature type="binding site" evidence="15">
    <location>
        <position position="188"/>
    </location>
    <ligand>
        <name>substrate</name>
    </ligand>
</feature>
<comment type="caution">
    <text evidence="17">The sequence shown here is derived from an EMBL/GenBank/DDBJ whole genome shotgun (WGS) entry which is preliminary data.</text>
</comment>
<keyword evidence="7" id="KW-0732">Signal</keyword>
<comment type="catalytic activity">
    <reaction evidence="1">
        <text>Acts on substrates that are at least partially unfolded. The cleavage site P1 residue is normally between a pair of hydrophobic residues, such as Val-|-Val.</text>
        <dbReference type="EC" id="3.4.21.107"/>
    </reaction>
</comment>
<proteinExistence type="inferred from homology"/>
<protein>
    <recommendedName>
        <fullName evidence="5">Probable periplasmic serine endoprotease DegP-like</fullName>
        <ecNumber evidence="4">3.4.21.107</ecNumber>
    </recommendedName>
    <alternativeName>
        <fullName evidence="13">Protease Do</fullName>
    </alternativeName>
</protein>
<name>A0A495B8H5_VOGIN</name>
<dbReference type="Gene3D" id="2.40.10.120">
    <property type="match status" value="1"/>
</dbReference>
<dbReference type="Proteomes" id="UP000279384">
    <property type="component" value="Unassembled WGS sequence"/>
</dbReference>
<dbReference type="GO" id="GO:0006508">
    <property type="term" value="P:proteolysis"/>
    <property type="evidence" value="ECO:0007669"/>
    <property type="project" value="UniProtKB-KW"/>
</dbReference>
<feature type="domain" description="PDZ" evidence="16">
    <location>
        <begin position="310"/>
        <end position="371"/>
    </location>
</feature>
<dbReference type="InterPro" id="IPR036034">
    <property type="entry name" value="PDZ_sf"/>
</dbReference>
<dbReference type="PROSITE" id="PS50106">
    <property type="entry name" value="PDZ"/>
    <property type="match status" value="2"/>
</dbReference>
<comment type="similarity">
    <text evidence="3">Belongs to the peptidase S1C family.</text>
</comment>
<feature type="active site" description="Charge relay system" evidence="14">
    <location>
        <position position="188"/>
    </location>
</feature>
<dbReference type="SUPFAM" id="SSF50494">
    <property type="entry name" value="Trypsin-like serine proteases"/>
    <property type="match status" value="1"/>
</dbReference>
<dbReference type="PANTHER" id="PTHR22939">
    <property type="entry name" value="SERINE PROTEASE FAMILY S1C HTRA-RELATED"/>
    <property type="match status" value="1"/>
</dbReference>
<evidence type="ECO:0000259" key="16">
    <source>
        <dbReference type="PROSITE" id="PS50106"/>
    </source>
</evidence>
<evidence type="ECO:0000256" key="10">
    <source>
        <dbReference type="ARBA" id="ARBA00022801"/>
    </source>
</evidence>
<comment type="subcellular location">
    <subcellularLocation>
        <location evidence="2">Periplasm</location>
    </subcellularLocation>
</comment>
<evidence type="ECO:0000256" key="2">
    <source>
        <dbReference type="ARBA" id="ARBA00004418"/>
    </source>
</evidence>
<dbReference type="NCBIfam" id="TIGR02037">
    <property type="entry name" value="degP_htrA_DO"/>
    <property type="match status" value="1"/>
</dbReference>
<sequence length="517" mass="55339">MIVPCQLKFCDKTSSAKYTIKRNTEVNPYTRLLIVAAIAAALGGCGKIEGLFKDEKPVSTVAIPAQANGQVAMLLPDFTLLVEREGPSVVNIQASRADSTPRQSELPIPVPEDDPLYEFFRRFMPPNAQQDPAPAQDSVSFGSGFVFSQDGYILTNAHVVSGSSQIKVMLTDKREMRARLIGLDKRTDVAVLKIDAANLPTVKIGTPDALKVGEWVAAIGAPFGFENTVTAGIVSAKGRSLPDESYVPFIQTDVAINPGNSGGPLFNLKGEVVGINSQIYSRSGGFMGISFAIPIDLAMKVADQLKTSGKVSRGQLGVHIQEVSKELAQSFGLDRPRGALVVRVEPQGPASKAGLLVGDIILRLNGQVVENSRDLPRMVGDQPPGATIKLGVWRKGSERNIDATLIELPGEQLATPQGNNSPALPQSYRFDQLGLTLSELSAEDKEALGVRGGLVIQQAQGVSAQAGLQNGDVIIGLNQMEISNIRSFERALQNAKGNIALLVRRQDSTLYVPLRLN</sequence>
<dbReference type="CDD" id="cd10839">
    <property type="entry name" value="cpPDZ1_DegP-like"/>
    <property type="match status" value="1"/>
</dbReference>
<dbReference type="GO" id="GO:0004252">
    <property type="term" value="F:serine-type endopeptidase activity"/>
    <property type="evidence" value="ECO:0007669"/>
    <property type="project" value="InterPro"/>
</dbReference>
<dbReference type="GO" id="GO:0042597">
    <property type="term" value="C:periplasmic space"/>
    <property type="evidence" value="ECO:0007669"/>
    <property type="project" value="UniProtKB-SubCell"/>
</dbReference>
<reference evidence="17 18" key="1">
    <citation type="submission" date="2018-10" db="EMBL/GenBank/DDBJ databases">
        <title>Genomic Encyclopedia of Type Strains, Phase IV (KMG-IV): sequencing the most valuable type-strain genomes for metagenomic binning, comparative biology and taxonomic classification.</title>
        <authorList>
            <person name="Goeker M."/>
        </authorList>
    </citation>
    <scope>NUCLEOTIDE SEQUENCE [LARGE SCALE GENOMIC DNA]</scope>
    <source>
        <strain evidence="17 18">DSM 3303</strain>
    </source>
</reference>
<dbReference type="InterPro" id="IPR011782">
    <property type="entry name" value="Pept_S1C_Do"/>
</dbReference>
<feature type="active site" description="Charge relay system" evidence="14">
    <location>
        <position position="158"/>
    </location>
</feature>
<dbReference type="Gene3D" id="2.30.42.10">
    <property type="match status" value="2"/>
</dbReference>
<dbReference type="EC" id="3.4.21.107" evidence="4"/>
<evidence type="ECO:0000256" key="14">
    <source>
        <dbReference type="PIRSR" id="PIRSR611782-1"/>
    </source>
</evidence>
<feature type="binding site" evidence="15">
    <location>
        <begin position="259"/>
        <end position="261"/>
    </location>
    <ligand>
        <name>substrate</name>
    </ligand>
</feature>
<evidence type="ECO:0000256" key="6">
    <source>
        <dbReference type="ARBA" id="ARBA00022670"/>
    </source>
</evidence>
<evidence type="ECO:0000256" key="11">
    <source>
        <dbReference type="ARBA" id="ARBA00022825"/>
    </source>
</evidence>
<accession>A0A495B8H5</accession>
<keyword evidence="8" id="KW-0677">Repeat</keyword>
<dbReference type="Pfam" id="PF00595">
    <property type="entry name" value="PDZ"/>
    <property type="match status" value="1"/>
</dbReference>
<dbReference type="EMBL" id="RBID01000016">
    <property type="protein sequence ID" value="RKQ57209.1"/>
    <property type="molecule type" value="Genomic_DNA"/>
</dbReference>
<dbReference type="InterPro" id="IPR001478">
    <property type="entry name" value="PDZ"/>
</dbReference>
<dbReference type="InterPro" id="IPR009003">
    <property type="entry name" value="Peptidase_S1_PA"/>
</dbReference>
<dbReference type="PANTHER" id="PTHR22939:SF130">
    <property type="entry name" value="PERIPLASMIC SERINE ENDOPROTEASE DEGP-LIKE-RELATED"/>
    <property type="match status" value="1"/>
</dbReference>
<organism evidence="17 18">
    <name type="scientific">Vogesella indigofera</name>
    <name type="common">Pseudomonas indigofera</name>
    <dbReference type="NCBI Taxonomy" id="45465"/>
    <lineage>
        <taxon>Bacteria</taxon>
        <taxon>Pseudomonadati</taxon>
        <taxon>Pseudomonadota</taxon>
        <taxon>Betaproteobacteria</taxon>
        <taxon>Neisseriales</taxon>
        <taxon>Chromobacteriaceae</taxon>
        <taxon>Vogesella</taxon>
    </lineage>
</organism>
<dbReference type="SUPFAM" id="SSF50156">
    <property type="entry name" value="PDZ domain-like"/>
    <property type="match status" value="2"/>
</dbReference>
<dbReference type="AlphaFoldDB" id="A0A495B8H5"/>
<keyword evidence="11" id="KW-0720">Serine protease</keyword>
<evidence type="ECO:0000256" key="5">
    <source>
        <dbReference type="ARBA" id="ARBA00013958"/>
    </source>
</evidence>
<evidence type="ECO:0000256" key="8">
    <source>
        <dbReference type="ARBA" id="ARBA00022737"/>
    </source>
</evidence>
<dbReference type="InterPro" id="IPR001940">
    <property type="entry name" value="Peptidase_S1C"/>
</dbReference>
<evidence type="ECO:0000256" key="1">
    <source>
        <dbReference type="ARBA" id="ARBA00001772"/>
    </source>
</evidence>
<dbReference type="Pfam" id="PF13365">
    <property type="entry name" value="Trypsin_2"/>
    <property type="match status" value="1"/>
</dbReference>
<feature type="active site" description="Charge relay system" evidence="14">
    <location>
        <position position="261"/>
    </location>
</feature>
<keyword evidence="9" id="KW-0574">Periplasm</keyword>
<evidence type="ECO:0000256" key="7">
    <source>
        <dbReference type="ARBA" id="ARBA00022729"/>
    </source>
</evidence>
<keyword evidence="10" id="KW-0378">Hydrolase</keyword>
<dbReference type="Pfam" id="PF13180">
    <property type="entry name" value="PDZ_2"/>
    <property type="match status" value="1"/>
</dbReference>
<dbReference type="SMART" id="SM00228">
    <property type="entry name" value="PDZ"/>
    <property type="match status" value="2"/>
</dbReference>
<keyword evidence="6 17" id="KW-0645">Protease</keyword>
<evidence type="ECO:0000256" key="15">
    <source>
        <dbReference type="PIRSR" id="PIRSR611782-2"/>
    </source>
</evidence>
<evidence type="ECO:0000313" key="17">
    <source>
        <dbReference type="EMBL" id="RKQ57209.1"/>
    </source>
</evidence>
<keyword evidence="12" id="KW-0346">Stress response</keyword>
<evidence type="ECO:0000256" key="12">
    <source>
        <dbReference type="ARBA" id="ARBA00023016"/>
    </source>
</evidence>
<evidence type="ECO:0000256" key="13">
    <source>
        <dbReference type="ARBA" id="ARBA00032850"/>
    </source>
</evidence>
<evidence type="ECO:0000256" key="3">
    <source>
        <dbReference type="ARBA" id="ARBA00010541"/>
    </source>
</evidence>
<dbReference type="FunFam" id="2.40.10.120:FF:000007">
    <property type="entry name" value="Periplasmic serine endoprotease DegP-like"/>
    <property type="match status" value="1"/>
</dbReference>
<feature type="binding site" evidence="15">
    <location>
        <position position="158"/>
    </location>
    <ligand>
        <name>substrate</name>
    </ligand>
</feature>
<gene>
    <name evidence="17" type="ORF">C8E02_2669</name>
</gene>